<feature type="region of interest" description="Disordered" evidence="1">
    <location>
        <begin position="92"/>
        <end position="119"/>
    </location>
</feature>
<dbReference type="SUPFAM" id="SSF54975">
    <property type="entry name" value="Acylphosphatase/BLUF domain-like"/>
    <property type="match status" value="1"/>
</dbReference>
<dbReference type="PROSITE" id="PS50925">
    <property type="entry name" value="BLUF"/>
    <property type="match status" value="1"/>
</dbReference>
<proteinExistence type="predicted"/>
<dbReference type="GO" id="GO:0071949">
    <property type="term" value="F:FAD binding"/>
    <property type="evidence" value="ECO:0007669"/>
    <property type="project" value="InterPro"/>
</dbReference>
<dbReference type="AlphaFoldDB" id="A0A175RLG6"/>
<dbReference type="InterPro" id="IPR007024">
    <property type="entry name" value="BLUF_domain"/>
</dbReference>
<dbReference type="Gene3D" id="3.30.70.100">
    <property type="match status" value="1"/>
</dbReference>
<dbReference type="Proteomes" id="UP000078252">
    <property type="component" value="Unassembled WGS sequence"/>
</dbReference>
<protein>
    <recommendedName>
        <fullName evidence="2">BLUF domain-containing protein</fullName>
    </recommendedName>
</protein>
<accession>A0A175RLG6</accession>
<sequence length="149" mass="16957">MLQSLVYMSSATTPFDDAELDAVLEHARARNTEDGLTGLLVARGGRFMQLLEGPYEQVMATYRRILGDDRHDSVVLLAEESIHTRRFPEWSMAYDRGDQGTEPPEGFSDFLPMGDRSADRSRSRELLRWFRSHPMADPSAAQGKHRRES</sequence>
<dbReference type="Pfam" id="PF04940">
    <property type="entry name" value="BLUF"/>
    <property type="match status" value="1"/>
</dbReference>
<gene>
    <name evidence="3" type="ORF">NS184_12435</name>
</gene>
<feature type="domain" description="BLUF" evidence="2">
    <location>
        <begin position="2"/>
        <end position="93"/>
    </location>
</feature>
<comment type="caution">
    <text evidence="3">The sequence shown here is derived from an EMBL/GenBank/DDBJ whole genome shotgun (WGS) entry which is preliminary data.</text>
</comment>
<reference evidence="3 4" key="1">
    <citation type="journal article" date="2016" name="Front. Microbiol.">
        <title>Genomic Resource of Rice Seed Associated Bacteria.</title>
        <authorList>
            <person name="Midha S."/>
            <person name="Bansal K."/>
            <person name="Sharma S."/>
            <person name="Kumar N."/>
            <person name="Patil P.P."/>
            <person name="Chaudhry V."/>
            <person name="Patil P.B."/>
        </authorList>
    </citation>
    <scope>NUCLEOTIDE SEQUENCE [LARGE SCALE GENOMIC DNA]</scope>
    <source>
        <strain evidence="3 4">NS184</strain>
    </source>
</reference>
<organism evidence="3 4">
    <name type="scientific">Curtobacterium luteum</name>
    <dbReference type="NCBI Taxonomy" id="33881"/>
    <lineage>
        <taxon>Bacteria</taxon>
        <taxon>Bacillati</taxon>
        <taxon>Actinomycetota</taxon>
        <taxon>Actinomycetes</taxon>
        <taxon>Micrococcales</taxon>
        <taxon>Microbacteriaceae</taxon>
        <taxon>Curtobacterium</taxon>
    </lineage>
</organism>
<dbReference type="InterPro" id="IPR036046">
    <property type="entry name" value="Acylphosphatase-like_dom_sf"/>
</dbReference>
<dbReference type="SMART" id="SM01034">
    <property type="entry name" value="BLUF"/>
    <property type="match status" value="1"/>
</dbReference>
<evidence type="ECO:0000313" key="4">
    <source>
        <dbReference type="Proteomes" id="UP000078252"/>
    </source>
</evidence>
<evidence type="ECO:0000259" key="2">
    <source>
        <dbReference type="PROSITE" id="PS50925"/>
    </source>
</evidence>
<name>A0A175RLG6_9MICO</name>
<dbReference type="OrthoDB" id="196105at2"/>
<dbReference type="PATRIC" id="fig|33881.3.peg.2893"/>
<dbReference type="STRING" id="33881.NS184_12435"/>
<evidence type="ECO:0000256" key="1">
    <source>
        <dbReference type="SAM" id="MobiDB-lite"/>
    </source>
</evidence>
<dbReference type="GO" id="GO:0009882">
    <property type="term" value="F:blue light photoreceptor activity"/>
    <property type="evidence" value="ECO:0007669"/>
    <property type="project" value="InterPro"/>
</dbReference>
<dbReference type="EMBL" id="LDQC01000069">
    <property type="protein sequence ID" value="KTR04251.1"/>
    <property type="molecule type" value="Genomic_DNA"/>
</dbReference>
<evidence type="ECO:0000313" key="3">
    <source>
        <dbReference type="EMBL" id="KTR04251.1"/>
    </source>
</evidence>
<dbReference type="RefSeq" id="WP_058726421.1">
    <property type="nucleotide sequence ID" value="NZ_LDQC01000069.1"/>
</dbReference>